<dbReference type="GO" id="GO:0016020">
    <property type="term" value="C:membrane"/>
    <property type="evidence" value="ECO:0007669"/>
    <property type="project" value="UniProtKB-SubCell"/>
</dbReference>
<dbReference type="EMBL" id="JAKCXM010000013">
    <property type="protein sequence ID" value="KAJ0408255.1"/>
    <property type="molecule type" value="Genomic_DNA"/>
</dbReference>
<protein>
    <recommendedName>
        <fullName evidence="8">Major facilitator superfamily (MFS) profile domain-containing protein</fullName>
    </recommendedName>
</protein>
<dbReference type="AlphaFoldDB" id="A0AAD5LRT8"/>
<dbReference type="PROSITE" id="PS50850">
    <property type="entry name" value="MFS"/>
    <property type="match status" value="1"/>
</dbReference>
<dbReference type="PANTHER" id="PTHR23505:SF79">
    <property type="entry name" value="PROTEIN SPINSTER"/>
    <property type="match status" value="1"/>
</dbReference>
<feature type="domain" description="Major facilitator superfamily (MFS) profile" evidence="8">
    <location>
        <begin position="10"/>
        <end position="498"/>
    </location>
</feature>
<sequence length="514" mass="56318">MGITLDERAIIALLCYINLLNYIDRGIIPGAPESFQNFMTQTLGIPVTEQNVQLGLLSSAFIASTSVFSLIYGYLAMTYRPFQLIAWGMVSWIVAVTLCGVAYYADSYALLLFGRVLSGVGEASFHCNAMPFINRHAPKENSTLWLGIFIASITVGMAGGYVYGSLFASSSLTWAWAFFIEAILMVPPVLACWFCIPDHFDKVPTDDEHDTVDHQDSTSDRLQLNLLTNESAGPAQASVRSARSDESLVDKAVVESTSSRFVRQWVKVFQNVPFSLVIFGHAAYTFSLASFSVFSPVILIGMGFFPSEFKASLVFGALIVISGTIGTVVGGVALDRMTQGNSVPRAKRCEVAVNIIFYMILATVACALVMMLVTDSKWGFLGLMAVTFFFMSVIGPAETVAVMEFFPESRQAMAVAANTVVILLFGDVPSPVILGYLKDTWAPRCGTVEVDGKPRLNPMCHLDRSGLDGVLLFAVLWLLWAVLLWGIAKLLVWRRQRRLEKKASMTIESPAIQT</sequence>
<evidence type="ECO:0000313" key="10">
    <source>
        <dbReference type="Proteomes" id="UP001209570"/>
    </source>
</evidence>
<feature type="transmembrane region" description="Helical" evidence="7">
    <location>
        <begin position="471"/>
        <end position="492"/>
    </location>
</feature>
<dbReference type="Gene3D" id="1.20.1250.20">
    <property type="entry name" value="MFS general substrate transporter like domains"/>
    <property type="match status" value="1"/>
</dbReference>
<feature type="transmembrane region" description="Helical" evidence="7">
    <location>
        <begin position="355"/>
        <end position="374"/>
    </location>
</feature>
<feature type="transmembrane region" description="Helical" evidence="7">
    <location>
        <begin position="415"/>
        <end position="437"/>
    </location>
</feature>
<evidence type="ECO:0000256" key="5">
    <source>
        <dbReference type="ARBA" id="ARBA00023136"/>
    </source>
</evidence>
<dbReference type="SUPFAM" id="SSF103473">
    <property type="entry name" value="MFS general substrate transporter"/>
    <property type="match status" value="1"/>
</dbReference>
<keyword evidence="2" id="KW-0813">Transport</keyword>
<feature type="transmembrane region" description="Helical" evidence="7">
    <location>
        <begin position="144"/>
        <end position="163"/>
    </location>
</feature>
<keyword evidence="5 7" id="KW-0472">Membrane</keyword>
<feature type="transmembrane region" description="Helical" evidence="7">
    <location>
        <begin position="311"/>
        <end position="334"/>
    </location>
</feature>
<accession>A0AAD5LRT8</accession>
<evidence type="ECO:0000313" key="9">
    <source>
        <dbReference type="EMBL" id="KAJ0408255.1"/>
    </source>
</evidence>
<feature type="transmembrane region" description="Helical" evidence="7">
    <location>
        <begin position="380"/>
        <end position="403"/>
    </location>
</feature>
<dbReference type="Proteomes" id="UP001209570">
    <property type="component" value="Unassembled WGS sequence"/>
</dbReference>
<evidence type="ECO:0000256" key="3">
    <source>
        <dbReference type="ARBA" id="ARBA00022692"/>
    </source>
</evidence>
<evidence type="ECO:0000256" key="6">
    <source>
        <dbReference type="ARBA" id="ARBA00024338"/>
    </source>
</evidence>
<evidence type="ECO:0000256" key="7">
    <source>
        <dbReference type="SAM" id="Phobius"/>
    </source>
</evidence>
<dbReference type="Pfam" id="PF07690">
    <property type="entry name" value="MFS_1"/>
    <property type="match status" value="1"/>
</dbReference>
<organism evidence="9 10">
    <name type="scientific">Pythium insidiosum</name>
    <name type="common">Pythiosis disease agent</name>
    <dbReference type="NCBI Taxonomy" id="114742"/>
    <lineage>
        <taxon>Eukaryota</taxon>
        <taxon>Sar</taxon>
        <taxon>Stramenopiles</taxon>
        <taxon>Oomycota</taxon>
        <taxon>Peronosporomycetes</taxon>
        <taxon>Pythiales</taxon>
        <taxon>Pythiaceae</taxon>
        <taxon>Pythium</taxon>
    </lineage>
</organism>
<evidence type="ECO:0000256" key="4">
    <source>
        <dbReference type="ARBA" id="ARBA00022989"/>
    </source>
</evidence>
<evidence type="ECO:0000256" key="2">
    <source>
        <dbReference type="ARBA" id="ARBA00022448"/>
    </source>
</evidence>
<feature type="transmembrane region" description="Helical" evidence="7">
    <location>
        <begin position="175"/>
        <end position="196"/>
    </location>
</feature>
<dbReference type="InterPro" id="IPR044770">
    <property type="entry name" value="MFS_spinster-like"/>
</dbReference>
<evidence type="ECO:0000259" key="8">
    <source>
        <dbReference type="PROSITE" id="PS50850"/>
    </source>
</evidence>
<proteinExistence type="inferred from homology"/>
<keyword evidence="3 7" id="KW-0812">Transmembrane</keyword>
<gene>
    <name evidence="9" type="ORF">P43SY_004413</name>
</gene>
<evidence type="ECO:0000256" key="1">
    <source>
        <dbReference type="ARBA" id="ARBA00004141"/>
    </source>
</evidence>
<comment type="subcellular location">
    <subcellularLocation>
        <location evidence="1">Membrane</location>
        <topology evidence="1">Multi-pass membrane protein</topology>
    </subcellularLocation>
</comment>
<keyword evidence="10" id="KW-1185">Reference proteome</keyword>
<feature type="transmembrane region" description="Helical" evidence="7">
    <location>
        <begin position="56"/>
        <end position="77"/>
    </location>
</feature>
<dbReference type="GO" id="GO:0022857">
    <property type="term" value="F:transmembrane transporter activity"/>
    <property type="evidence" value="ECO:0007669"/>
    <property type="project" value="InterPro"/>
</dbReference>
<keyword evidence="4 7" id="KW-1133">Transmembrane helix</keyword>
<comment type="caution">
    <text evidence="9">The sequence shown here is derived from an EMBL/GenBank/DDBJ whole genome shotgun (WGS) entry which is preliminary data.</text>
</comment>
<feature type="transmembrane region" description="Helical" evidence="7">
    <location>
        <begin position="84"/>
        <end position="105"/>
    </location>
</feature>
<name>A0AAD5LRT8_PYTIN</name>
<reference evidence="9" key="1">
    <citation type="submission" date="2021-12" db="EMBL/GenBank/DDBJ databases">
        <title>Prjna785345.</title>
        <authorList>
            <person name="Rujirawat T."/>
            <person name="Krajaejun T."/>
        </authorList>
    </citation>
    <scope>NUCLEOTIDE SEQUENCE</scope>
    <source>
        <strain evidence="9">Pi057C3</strain>
    </source>
</reference>
<feature type="transmembrane region" description="Helical" evidence="7">
    <location>
        <begin position="283"/>
        <end position="305"/>
    </location>
</feature>
<dbReference type="PANTHER" id="PTHR23505">
    <property type="entry name" value="SPINSTER"/>
    <property type="match status" value="1"/>
</dbReference>
<dbReference type="InterPro" id="IPR011701">
    <property type="entry name" value="MFS"/>
</dbReference>
<dbReference type="InterPro" id="IPR036259">
    <property type="entry name" value="MFS_trans_sf"/>
</dbReference>
<comment type="similarity">
    <text evidence="6">Belongs to the major facilitator superfamily. Spinster (TC 2.A.1.49) family.</text>
</comment>
<dbReference type="InterPro" id="IPR020846">
    <property type="entry name" value="MFS_dom"/>
</dbReference>